<keyword evidence="2" id="KW-1185">Reference proteome</keyword>
<gene>
    <name evidence="1" type="ORF">EYC82_08405</name>
</gene>
<proteinExistence type="predicted"/>
<accession>A0ABT3T523</accession>
<dbReference type="EMBL" id="SHNO01000001">
    <property type="protein sequence ID" value="MCX2977373.1"/>
    <property type="molecule type" value="Genomic_DNA"/>
</dbReference>
<organism evidence="1 2">
    <name type="scientific">Candidatus Marimicrobium litorale</name>
    <dbReference type="NCBI Taxonomy" id="2518991"/>
    <lineage>
        <taxon>Bacteria</taxon>
        <taxon>Pseudomonadati</taxon>
        <taxon>Pseudomonadota</taxon>
        <taxon>Gammaproteobacteria</taxon>
        <taxon>Cellvibrionales</taxon>
        <taxon>Halieaceae</taxon>
        <taxon>Marimicrobium</taxon>
    </lineage>
</organism>
<sequence>MSGRRPLFYSEYLSPDSAGVVGFEVVLQIYTDGNPYVTKERTGLVLGTYDHTYYQLRNTVLKGPSSDGMQAKLEQVVRESVDSFSADMQRGDFSDEPAAAEAR</sequence>
<protein>
    <submittedName>
        <fullName evidence="1">Uncharacterized protein</fullName>
    </submittedName>
</protein>
<dbReference type="Proteomes" id="UP001143304">
    <property type="component" value="Unassembled WGS sequence"/>
</dbReference>
<evidence type="ECO:0000313" key="1">
    <source>
        <dbReference type="EMBL" id="MCX2977373.1"/>
    </source>
</evidence>
<reference evidence="1" key="1">
    <citation type="submission" date="2019-02" db="EMBL/GenBank/DDBJ databases">
        <authorList>
            <person name="Li S.-H."/>
        </authorList>
    </citation>
    <scope>NUCLEOTIDE SEQUENCE</scope>
    <source>
        <strain evidence="1">IMCC11814</strain>
    </source>
</reference>
<comment type="caution">
    <text evidence="1">The sequence shown here is derived from an EMBL/GenBank/DDBJ whole genome shotgun (WGS) entry which is preliminary data.</text>
</comment>
<evidence type="ECO:0000313" key="2">
    <source>
        <dbReference type="Proteomes" id="UP001143304"/>
    </source>
</evidence>
<name>A0ABT3T523_9GAMM</name>
<dbReference type="RefSeq" id="WP_279249095.1">
    <property type="nucleotide sequence ID" value="NZ_SHNO01000001.1"/>
</dbReference>